<gene>
    <name evidence="1" type="ORF">FSZ17_01545</name>
</gene>
<dbReference type="AlphaFoldDB" id="A0A5B8Z1I3"/>
<sequence length="190" mass="21363">MAIQGDWAFCEKCYGLFFNGYAQKGRCPGGRGGHKQPRTGMGYNYTPNHSIPGNQYTQPDWEFCVKCHGMFFNGYSGGTCPAGGVHQRHDQAYHFVLKHDAPKLYSNEQPYWEFCVNCHGLFYNGFNDKGRCPATPRVMLLNGDHVHIGGHKRHPQAYHFVLRFETPAPLGYTLNVGCGWPPNPSVCPGY</sequence>
<protein>
    <submittedName>
        <fullName evidence="1">Uncharacterized protein</fullName>
    </submittedName>
</protein>
<reference evidence="2" key="1">
    <citation type="submission" date="2019-08" db="EMBL/GenBank/DDBJ databases">
        <authorList>
            <person name="Zheng X."/>
        </authorList>
    </citation>
    <scope>NUCLEOTIDE SEQUENCE [LARGE SCALE GENOMIC DNA]</scope>
    <source>
        <strain evidence="2">FJAT-25496</strain>
    </source>
</reference>
<dbReference type="KEGG" id="bda:FSZ17_01545"/>
<dbReference type="EMBL" id="CP042593">
    <property type="protein sequence ID" value="QED46093.1"/>
    <property type="molecule type" value="Genomic_DNA"/>
</dbReference>
<proteinExistence type="predicted"/>
<keyword evidence="2" id="KW-1185">Reference proteome</keyword>
<dbReference type="Proteomes" id="UP000321555">
    <property type="component" value="Chromosome"/>
</dbReference>
<name>A0A5B8Z1I3_CYTDA</name>
<accession>A0A5B8Z1I3</accession>
<dbReference type="RefSeq" id="WP_057776918.1">
    <property type="nucleotide sequence ID" value="NZ_CP042593.1"/>
</dbReference>
<organism evidence="1 2">
    <name type="scientific">Cytobacillus dafuensis</name>
    <name type="common">Bacillus dafuensis</name>
    <dbReference type="NCBI Taxonomy" id="1742359"/>
    <lineage>
        <taxon>Bacteria</taxon>
        <taxon>Bacillati</taxon>
        <taxon>Bacillota</taxon>
        <taxon>Bacilli</taxon>
        <taxon>Bacillales</taxon>
        <taxon>Bacillaceae</taxon>
        <taxon>Cytobacillus</taxon>
    </lineage>
</organism>
<dbReference type="OrthoDB" id="5148901at2"/>
<evidence type="ECO:0000313" key="1">
    <source>
        <dbReference type="EMBL" id="QED46093.1"/>
    </source>
</evidence>
<evidence type="ECO:0000313" key="2">
    <source>
        <dbReference type="Proteomes" id="UP000321555"/>
    </source>
</evidence>